<evidence type="ECO:0000256" key="10">
    <source>
        <dbReference type="ARBA" id="ARBA00023152"/>
    </source>
</evidence>
<comment type="pathway">
    <text evidence="3">Carbohydrate metabolism; erythritol degradation.</text>
</comment>
<dbReference type="PROSITE" id="PS51440">
    <property type="entry name" value="TIM_2"/>
    <property type="match status" value="1"/>
</dbReference>
<comment type="caution">
    <text evidence="15">The sequence shown here is derived from an EMBL/GenBank/DDBJ whole genome shotgun (WGS) entry which is preliminary data.</text>
</comment>
<dbReference type="InterPro" id="IPR013785">
    <property type="entry name" value="Aldolase_TIM"/>
</dbReference>
<evidence type="ECO:0000256" key="2">
    <source>
        <dbReference type="ARBA" id="ARBA00004742"/>
    </source>
</evidence>
<dbReference type="CDD" id="cd00311">
    <property type="entry name" value="TIM"/>
    <property type="match status" value="1"/>
</dbReference>
<dbReference type="HAMAP" id="MF_00147_B">
    <property type="entry name" value="TIM_B"/>
    <property type="match status" value="1"/>
</dbReference>
<feature type="active site" description="Proton acceptor" evidence="13">
    <location>
        <position position="167"/>
    </location>
</feature>
<dbReference type="RefSeq" id="WP_124924725.1">
    <property type="nucleotide sequence ID" value="NZ_BMOH01000001.1"/>
</dbReference>
<dbReference type="InterPro" id="IPR000652">
    <property type="entry name" value="Triosephosphate_isomerase"/>
</dbReference>
<dbReference type="EMBL" id="RQXV01000001">
    <property type="protein sequence ID" value="RRD01652.1"/>
    <property type="molecule type" value="Genomic_DNA"/>
</dbReference>
<dbReference type="Pfam" id="PF00121">
    <property type="entry name" value="TIM"/>
    <property type="match status" value="1"/>
</dbReference>
<organism evidence="15 16">
    <name type="scientific">Amphritea balenae</name>
    <dbReference type="NCBI Taxonomy" id="452629"/>
    <lineage>
        <taxon>Bacteria</taxon>
        <taxon>Pseudomonadati</taxon>
        <taxon>Pseudomonadota</taxon>
        <taxon>Gammaproteobacteria</taxon>
        <taxon>Oceanospirillales</taxon>
        <taxon>Oceanospirillaceae</taxon>
        <taxon>Amphritea</taxon>
    </lineage>
</organism>
<protein>
    <recommendedName>
        <fullName evidence="7 13">Triosephosphate isomerase</fullName>
        <shortName evidence="13">TIM</shortName>
        <shortName evidence="13">TPI</shortName>
        <ecNumber evidence="6 13">5.3.1.1</ecNumber>
    </recommendedName>
    <alternativeName>
        <fullName evidence="13">Triose-phosphate isomerase</fullName>
    </alternativeName>
</protein>
<dbReference type="GO" id="GO:0004807">
    <property type="term" value="F:triose-phosphate isomerase activity"/>
    <property type="evidence" value="ECO:0007669"/>
    <property type="project" value="UniProtKB-UniRule"/>
</dbReference>
<evidence type="ECO:0000256" key="14">
    <source>
        <dbReference type="RuleBase" id="RU363013"/>
    </source>
</evidence>
<dbReference type="Proteomes" id="UP000267535">
    <property type="component" value="Unassembled WGS sequence"/>
</dbReference>
<dbReference type="PANTHER" id="PTHR21139:SF42">
    <property type="entry name" value="TRIOSEPHOSPHATE ISOMERASE"/>
    <property type="match status" value="1"/>
</dbReference>
<dbReference type="GO" id="GO:0006096">
    <property type="term" value="P:glycolytic process"/>
    <property type="evidence" value="ECO:0007669"/>
    <property type="project" value="UniProtKB-UniRule"/>
</dbReference>
<comment type="pathway">
    <text evidence="2 13 14">Carbohydrate biosynthesis; gluconeogenesis.</text>
</comment>
<dbReference type="EC" id="5.3.1.1" evidence="6 13"/>
<dbReference type="GO" id="GO:0046166">
    <property type="term" value="P:glyceraldehyde-3-phosphate biosynthetic process"/>
    <property type="evidence" value="ECO:0007669"/>
    <property type="project" value="TreeGrafter"/>
</dbReference>
<comment type="catalytic activity">
    <reaction evidence="1 13 14">
        <text>D-glyceraldehyde 3-phosphate = dihydroxyacetone phosphate</text>
        <dbReference type="Rhea" id="RHEA:18585"/>
        <dbReference type="ChEBI" id="CHEBI:57642"/>
        <dbReference type="ChEBI" id="CHEBI:59776"/>
        <dbReference type="EC" id="5.3.1.1"/>
    </reaction>
</comment>
<name>A0A3P1SWP3_9GAMM</name>
<proteinExistence type="inferred from homology"/>
<reference evidence="15 16" key="1">
    <citation type="submission" date="2018-11" db="EMBL/GenBank/DDBJ databases">
        <title>The draft genome sequence of Amphritea balenae JAMM 1525T.</title>
        <authorList>
            <person name="Fang Z."/>
            <person name="Zhang Y."/>
            <person name="Han X."/>
        </authorList>
    </citation>
    <scope>NUCLEOTIDE SEQUENCE [LARGE SCALE GENOMIC DNA]</scope>
    <source>
        <strain evidence="15 16">JAMM 1525</strain>
    </source>
</reference>
<evidence type="ECO:0000256" key="3">
    <source>
        <dbReference type="ARBA" id="ARBA00004939"/>
    </source>
</evidence>
<dbReference type="AlphaFoldDB" id="A0A3P1SWP3"/>
<evidence type="ECO:0000313" key="16">
    <source>
        <dbReference type="Proteomes" id="UP000267535"/>
    </source>
</evidence>
<comment type="pathway">
    <text evidence="13 14">Carbohydrate degradation; glycolysis; D-glyceraldehyde 3-phosphate from glycerone phosphate: step 1/1.</text>
</comment>
<keyword evidence="9 13" id="KW-0963">Cytoplasm</keyword>
<dbReference type="InterPro" id="IPR020861">
    <property type="entry name" value="Triosephosphate_isomerase_AS"/>
</dbReference>
<dbReference type="GO" id="GO:0006094">
    <property type="term" value="P:gluconeogenesis"/>
    <property type="evidence" value="ECO:0007669"/>
    <property type="project" value="UniProtKB-UniRule"/>
</dbReference>
<feature type="active site" description="Electrophile" evidence="13">
    <location>
        <position position="95"/>
    </location>
</feature>
<dbReference type="PROSITE" id="PS00171">
    <property type="entry name" value="TIM_1"/>
    <property type="match status" value="1"/>
</dbReference>
<dbReference type="OrthoDB" id="9809429at2"/>
<comment type="similarity">
    <text evidence="4 13 14">Belongs to the triosephosphate isomerase family.</text>
</comment>
<keyword evidence="10 13" id="KW-0324">Glycolysis</keyword>
<comment type="function">
    <text evidence="12 13">Involved in the gluconeogenesis. Catalyzes stereospecifically the conversion of dihydroxyacetone phosphate (DHAP) to D-glyceraldehyde-3-phosphate (G3P).</text>
</comment>
<dbReference type="FunFam" id="3.20.20.70:FF:000020">
    <property type="entry name" value="Triosephosphate isomerase"/>
    <property type="match status" value="1"/>
</dbReference>
<evidence type="ECO:0000256" key="13">
    <source>
        <dbReference type="HAMAP-Rule" id="MF_00147"/>
    </source>
</evidence>
<evidence type="ECO:0000256" key="8">
    <source>
        <dbReference type="ARBA" id="ARBA00022432"/>
    </source>
</evidence>
<feature type="binding site" evidence="13">
    <location>
        <position position="173"/>
    </location>
    <ligand>
        <name>substrate</name>
    </ligand>
</feature>
<dbReference type="GO" id="GO:0005829">
    <property type="term" value="C:cytosol"/>
    <property type="evidence" value="ECO:0007669"/>
    <property type="project" value="TreeGrafter"/>
</dbReference>
<feature type="binding site" evidence="13">
    <location>
        <begin position="233"/>
        <end position="234"/>
    </location>
    <ligand>
        <name>substrate</name>
    </ligand>
</feature>
<dbReference type="PANTHER" id="PTHR21139">
    <property type="entry name" value="TRIOSEPHOSPHATE ISOMERASE"/>
    <property type="match status" value="1"/>
</dbReference>
<dbReference type="GO" id="GO:0019563">
    <property type="term" value="P:glycerol catabolic process"/>
    <property type="evidence" value="ECO:0007669"/>
    <property type="project" value="TreeGrafter"/>
</dbReference>
<keyword evidence="11 13" id="KW-0413">Isomerase</keyword>
<keyword evidence="8 13" id="KW-0312">Gluconeogenesis</keyword>
<comment type="subcellular location">
    <subcellularLocation>
        <location evidence="13 14">Cytoplasm</location>
    </subcellularLocation>
</comment>
<feature type="binding site" evidence="13">
    <location>
        <begin position="9"/>
        <end position="11"/>
    </location>
    <ligand>
        <name>substrate</name>
    </ligand>
</feature>
<evidence type="ECO:0000256" key="11">
    <source>
        <dbReference type="ARBA" id="ARBA00023235"/>
    </source>
</evidence>
<dbReference type="UniPathway" id="UPA00138"/>
<evidence type="ECO:0000256" key="6">
    <source>
        <dbReference type="ARBA" id="ARBA00011940"/>
    </source>
</evidence>
<dbReference type="UniPathway" id="UPA00109">
    <property type="reaction ID" value="UER00189"/>
</dbReference>
<evidence type="ECO:0000256" key="1">
    <source>
        <dbReference type="ARBA" id="ARBA00000474"/>
    </source>
</evidence>
<evidence type="ECO:0000256" key="5">
    <source>
        <dbReference type="ARBA" id="ARBA00011738"/>
    </source>
</evidence>
<dbReference type="NCBIfam" id="TIGR00419">
    <property type="entry name" value="tim"/>
    <property type="match status" value="1"/>
</dbReference>
<keyword evidence="16" id="KW-1185">Reference proteome</keyword>
<evidence type="ECO:0000256" key="4">
    <source>
        <dbReference type="ARBA" id="ARBA00007422"/>
    </source>
</evidence>
<feature type="binding site" evidence="13">
    <location>
        <position position="212"/>
    </location>
    <ligand>
        <name>substrate</name>
    </ligand>
</feature>
<evidence type="ECO:0000313" key="15">
    <source>
        <dbReference type="EMBL" id="RRD01652.1"/>
    </source>
</evidence>
<evidence type="ECO:0000256" key="7">
    <source>
        <dbReference type="ARBA" id="ARBA00019397"/>
    </source>
</evidence>
<accession>A0A3P1SWP3</accession>
<dbReference type="InterPro" id="IPR022896">
    <property type="entry name" value="TrioseP_Isoase_bac/euk"/>
</dbReference>
<comment type="subunit">
    <text evidence="5 13 14">Homodimer.</text>
</comment>
<gene>
    <name evidence="13" type="primary">tpiA</name>
    <name evidence="15" type="ORF">EHS89_03605</name>
</gene>
<evidence type="ECO:0000256" key="12">
    <source>
        <dbReference type="ARBA" id="ARBA00055680"/>
    </source>
</evidence>
<evidence type="ECO:0000256" key="9">
    <source>
        <dbReference type="ARBA" id="ARBA00022490"/>
    </source>
</evidence>
<dbReference type="SUPFAM" id="SSF51351">
    <property type="entry name" value="Triosephosphate isomerase (TIM)"/>
    <property type="match status" value="1"/>
</dbReference>
<sequence length="250" mass="26507">MRTSVVIGNWKMNGDRVANIKLLDRLEKELSVQNNCAVVVCPPFPFLSQVAGWLLSQKINIGAQNVSAHNYGAHTGEVCGQMLTELGCSYVLLGHSERRADNYESDTEIAAKFAAAIETGLTPVLCVGETLDQKNAGLTQSVVTGQITSVIEQLGISVFNKAIIAYEPVWAIGTGETATPEQAQAVHLAIRTLIRSYDNILADKIAILYGGSVKASNAKALFSQIDIDGALVGGAALDADQFISICNAAA</sequence>
<dbReference type="Gene3D" id="3.20.20.70">
    <property type="entry name" value="Aldolase class I"/>
    <property type="match status" value="1"/>
</dbReference>
<dbReference type="InterPro" id="IPR035990">
    <property type="entry name" value="TIM_sf"/>
</dbReference>